<gene>
    <name evidence="5" type="ORF">FCALED_LOCUS4748</name>
</gene>
<comment type="caution">
    <text evidence="5">The sequence shown here is derived from an EMBL/GenBank/DDBJ whole genome shotgun (WGS) entry which is preliminary data.</text>
</comment>
<evidence type="ECO:0000313" key="5">
    <source>
        <dbReference type="EMBL" id="CAG8522015.1"/>
    </source>
</evidence>
<dbReference type="Pfam" id="PF23009">
    <property type="entry name" value="UBC_like"/>
    <property type="match status" value="1"/>
</dbReference>
<dbReference type="Pfam" id="PF22999">
    <property type="entry name" value="LTN1_E3_ligase_6th"/>
    <property type="match status" value="1"/>
</dbReference>
<comment type="subunit">
    <text evidence="1">Component of the ribosome quality control complex (RQC).</text>
</comment>
<dbReference type="Gene3D" id="1.25.10.10">
    <property type="entry name" value="Leucine-rich Repeat Variant"/>
    <property type="match status" value="1"/>
</dbReference>
<dbReference type="GO" id="GO:1990112">
    <property type="term" value="C:RQC complex"/>
    <property type="evidence" value="ECO:0007669"/>
    <property type="project" value="UniProtKB-UniRule"/>
</dbReference>
<dbReference type="GO" id="GO:0061630">
    <property type="term" value="F:ubiquitin protein ligase activity"/>
    <property type="evidence" value="ECO:0007669"/>
    <property type="project" value="UniProtKB-UniRule"/>
</dbReference>
<feature type="domain" description="E3 ubiquitin-protein ligase listerin N-terminal" evidence="2">
    <location>
        <begin position="68"/>
        <end position="367"/>
    </location>
</feature>
<reference evidence="5" key="1">
    <citation type="submission" date="2021-06" db="EMBL/GenBank/DDBJ databases">
        <authorList>
            <person name="Kallberg Y."/>
            <person name="Tangrot J."/>
            <person name="Rosling A."/>
        </authorList>
    </citation>
    <scope>NUCLEOTIDE SEQUENCE</scope>
    <source>
        <strain evidence="5">UK204</strain>
    </source>
</reference>
<feature type="domain" description="E3 ubiquitin-protein ligase listerin HEAT repeat region" evidence="3">
    <location>
        <begin position="1363"/>
        <end position="1585"/>
    </location>
</feature>
<dbReference type="GO" id="GO:1990116">
    <property type="term" value="P:ribosome-associated ubiquitin-dependent protein catabolic process"/>
    <property type="evidence" value="ECO:0007669"/>
    <property type="project" value="UniProtKB-UniRule"/>
</dbReference>
<evidence type="ECO:0000256" key="1">
    <source>
        <dbReference type="RuleBase" id="RU367090"/>
    </source>
</evidence>
<dbReference type="InterPro" id="IPR013083">
    <property type="entry name" value="Znf_RING/FYVE/PHD"/>
</dbReference>
<dbReference type="GO" id="GO:0008270">
    <property type="term" value="F:zinc ion binding"/>
    <property type="evidence" value="ECO:0007669"/>
    <property type="project" value="UniProtKB-KW"/>
</dbReference>
<evidence type="ECO:0000259" key="4">
    <source>
        <dbReference type="Pfam" id="PF23009"/>
    </source>
</evidence>
<sequence>MGKSKKPRVKGNVQPASSSRAAEIIATSGQSPIGNLGGFAQFLGGKAFSSAATNDRIFPDSAISSGTIDPELVLIFKRLSKRDPTTKLKALEEFEEYLKIEGRNADELVGMMDIWTTWFVKLGIDVDRRVRHATHSCHFIIVTKIKKKIAPYLKEIIAVWIISLFDQSKDVAKIANDAFQAAFPSDKRVEVLMFGQEKILSYITEIILFKTPDTLSDPRFTSKEDMNSKYHRVVASSYYALAHIINQLEESALAKNYDNLFDNSKFWGNLSNDNSLVRKSCYNLIKVLVNKWPSEVEERIDMFSTTYLMRVFNDKDTSVHQDLWDSLLIFTRTSKKKPMLPKLYNFLRSGAYGSINVSYPSILPLIVHLPQEQINSDQKFYEVFFSNFWKGLSSPVIDRFNSGVFLEAYSECLISSWNISIDIFTISRKHESERDKLIYLVEKVFFGLIENYLLESESNAKFQSGQMRSILSTNISSLFSKLKETEPLKILFKKLEDLCVRVITHGTVPNPGPNVENDYIEFSRRFSHFLSSLMLTPEIRQKVGELFTMFETLVAHIFCLVIDKCKENNGCSLGLDLLLLNFIKNMSDIIFKNSTTKQSLDKFIETTFNDIVATCSISALDYLIESYSVYLFYAQDPQANESWHNFMRILLEFNDLEKKLECIRLSIIKVSELKNLAPLINDPFDEFLIFITNELFNDKINANIRKLIEDVLELTFLSDVSLLSQKTKLDILNHFFKGIDTFAHSYYSITGDTVISYDSVISVLRIFTKLCGDVQFMKMLLESDLLLISWAIFELTFVKAYESPDSEIIKDIGSLVQNSWSQISNSCRANHKEDVVFHHISQQIRESLLNIQYAVSPTDFAQRVMKLCTSLYQAERATSPEVIAPFLLSEQEWRQLSEPLLTSPIDSSLVIVDPMIPITCNGEMQVKNHFETQSTQSIAYDIYGLSAYARLGIFAIELINKIGVLTFFDINDSKGVPFDAQEKHSSHWVLSELLLMHVLCNDIHRSRKRRHHLWDATVTEESDYHGFKAFLADYPTILKHYVKSTMQNTSIDLKSLAEKMKFGYSSEQCPIIDLSSMLVDTLKRSHGNYSHYWARTLQILFSTILEVLDVLVVDAEEFLEIFQLESSDCNLVTKMALISSLRPFLETSKKFKTFQNDLLSKLCDLSATDICNTDDSSANKGLEYLRLLTITTKRDDEYFLTPKRSLDLVKCIIKWHEETDSKLLFDPEYNHIQIQVSRLFISIISPIHDSQGTHWIFIFQCLQNWFEKNRNLELRYEAIYLFCRLIYFNLQYENKSNKIESDDTSKEGLYKSFSEFKTILYETLSPLLFQEKDHQEETFSEQYSNYLEILCEACQDLSKSLLINERDELYSLLMVPHDGIQKCSYKHLHSIIVQKTMRLSEELELTENSDEINIQYDKGLISLIMQTQKIDHLNDIYPASTDIFIAHKVFGNLLGWMLVLDHFELASFKVKSQLISCLKEPDITSSLFTYIFDTLGLSRSNKPYDLLNWDISEFYIEGFEVQHSFDLGLPLLSAHLYYRSLKHVPSIVRIWWSECKKRQLSIAVDSYTEKYFSPVIIQNQLEMLQSEDVKSQLEDEKFSIRIARSSNEVIASFMVDEYVMELSIRMSNNFPLRQAEFSTLERMGTREVADLKWAKLPVQTVVNSQNGNLEVALNLFKNNINLRFRGIEDCPICYSVVSLDDRSLPTKQCSTCKNKFHAACLYK</sequence>
<keyword evidence="1" id="KW-0862">Zinc</keyword>
<keyword evidence="1" id="KW-0479">Metal-binding</keyword>
<name>A0A9N9A998_9GLOM</name>
<keyword evidence="6" id="KW-1185">Reference proteome</keyword>
<proteinExistence type="inferred from homology"/>
<comment type="similarity">
    <text evidence="1">Belongs to the LTN1 family.</text>
</comment>
<feature type="domain" description="E3 ubiquitin-protein ligase listerin ubiquitin conjugating" evidence="4">
    <location>
        <begin position="1599"/>
        <end position="1681"/>
    </location>
</feature>
<dbReference type="InterPro" id="IPR054477">
    <property type="entry name" value="LTN1_E3_ligase_6th"/>
</dbReference>
<evidence type="ECO:0000259" key="3">
    <source>
        <dbReference type="Pfam" id="PF22999"/>
    </source>
</evidence>
<feature type="non-terminal residue" evidence="5">
    <location>
        <position position="1723"/>
    </location>
</feature>
<dbReference type="InterPro" id="IPR054478">
    <property type="entry name" value="LTN1_UBC"/>
</dbReference>
<dbReference type="Gene3D" id="3.30.40.10">
    <property type="entry name" value="Zinc/RING finger domain, C3HC4 (zinc finger)"/>
    <property type="match status" value="1"/>
</dbReference>
<dbReference type="GO" id="GO:0072344">
    <property type="term" value="P:rescue of stalled ribosome"/>
    <property type="evidence" value="ECO:0007669"/>
    <property type="project" value="UniProtKB-UniRule"/>
</dbReference>
<dbReference type="Proteomes" id="UP000789570">
    <property type="component" value="Unassembled WGS sequence"/>
</dbReference>
<dbReference type="InterPro" id="IPR016024">
    <property type="entry name" value="ARM-type_fold"/>
</dbReference>
<dbReference type="OrthoDB" id="6108at2759"/>
<comment type="function">
    <text evidence="1">E3 ubiquitin-protein ligase. Component of the ribosome quality control complex (RQC), a ribosome-associated complex that mediates ubiquitination and extraction of incompletely synthesized nascent chains for proteasomal degradation.</text>
</comment>
<accession>A0A9N9A998</accession>
<dbReference type="InterPro" id="IPR011989">
    <property type="entry name" value="ARM-like"/>
</dbReference>
<dbReference type="SUPFAM" id="SSF48371">
    <property type="entry name" value="ARM repeat"/>
    <property type="match status" value="1"/>
</dbReference>
<evidence type="ECO:0000313" key="6">
    <source>
        <dbReference type="Proteomes" id="UP000789570"/>
    </source>
</evidence>
<keyword evidence="1" id="KW-0808">Transferase</keyword>
<dbReference type="EC" id="2.3.2.27" evidence="1"/>
<evidence type="ECO:0000259" key="2">
    <source>
        <dbReference type="Pfam" id="PF22958"/>
    </source>
</evidence>
<protein>
    <recommendedName>
        <fullName evidence="1">E3 ubiquitin-protein ligase listerin</fullName>
        <ecNumber evidence="1">2.3.2.27</ecNumber>
    </recommendedName>
    <alternativeName>
        <fullName evidence="1">RING-type E3 ubiquitin transferase listerin</fullName>
    </alternativeName>
</protein>
<dbReference type="GO" id="GO:0043023">
    <property type="term" value="F:ribosomal large subunit binding"/>
    <property type="evidence" value="ECO:0007669"/>
    <property type="project" value="TreeGrafter"/>
</dbReference>
<comment type="pathway">
    <text evidence="1">Protein modification; protein ubiquitination.</text>
</comment>
<dbReference type="EMBL" id="CAJVPQ010000946">
    <property type="protein sequence ID" value="CAG8522015.1"/>
    <property type="molecule type" value="Genomic_DNA"/>
</dbReference>
<dbReference type="GO" id="GO:0005829">
    <property type="term" value="C:cytosol"/>
    <property type="evidence" value="ECO:0007669"/>
    <property type="project" value="UniProtKB-UniRule"/>
</dbReference>
<dbReference type="InterPro" id="IPR054476">
    <property type="entry name" value="Ltn1_N"/>
</dbReference>
<organism evidence="5 6">
    <name type="scientific">Funneliformis caledonium</name>
    <dbReference type="NCBI Taxonomy" id="1117310"/>
    <lineage>
        <taxon>Eukaryota</taxon>
        <taxon>Fungi</taxon>
        <taxon>Fungi incertae sedis</taxon>
        <taxon>Mucoromycota</taxon>
        <taxon>Glomeromycotina</taxon>
        <taxon>Glomeromycetes</taxon>
        <taxon>Glomerales</taxon>
        <taxon>Glomeraceae</taxon>
        <taxon>Funneliformis</taxon>
    </lineage>
</organism>
<dbReference type="Pfam" id="PF22958">
    <property type="entry name" value="Ltn1_1st"/>
    <property type="match status" value="1"/>
</dbReference>
<keyword evidence="1" id="KW-0863">Zinc-finger</keyword>
<dbReference type="PANTHER" id="PTHR12389">
    <property type="entry name" value="ZINC FINGER PROTEIN 294"/>
    <property type="match status" value="1"/>
</dbReference>
<dbReference type="InterPro" id="IPR039795">
    <property type="entry name" value="LTN1/Rkr1"/>
</dbReference>
<comment type="catalytic activity">
    <reaction evidence="1">
        <text>S-ubiquitinyl-[E2 ubiquitin-conjugating enzyme]-L-cysteine + [acceptor protein]-L-lysine = [E2 ubiquitin-conjugating enzyme]-L-cysteine + N(6)-ubiquitinyl-[acceptor protein]-L-lysine.</text>
        <dbReference type="EC" id="2.3.2.27"/>
    </reaction>
</comment>
<keyword evidence="1" id="KW-0833">Ubl conjugation pathway</keyword>
<dbReference type="PANTHER" id="PTHR12389:SF0">
    <property type="entry name" value="E3 UBIQUITIN-PROTEIN LIGASE LISTERIN"/>
    <property type="match status" value="1"/>
</dbReference>